<accession>A0A7V2AWC3</accession>
<dbReference type="CDD" id="cd06464">
    <property type="entry name" value="ACD_sHsps-like"/>
    <property type="match status" value="1"/>
</dbReference>
<comment type="similarity">
    <text evidence="1 2">Belongs to the small heat shock protein (HSP20) family.</text>
</comment>
<feature type="domain" description="SHSP" evidence="3">
    <location>
        <begin position="29"/>
        <end position="140"/>
    </location>
</feature>
<sequence length="140" mass="15414">MRNDSRGTGGKKARILFSDGGETAGMRFPADLSWEPPADVIITAGEVIVIVDIAGMDSDSINIVTDGSRLKVGGVRGSSCCEGRKQYHQIEIRVGRFYREIELPVPVDHGKTTARYERGMLEIRVARTDPSSHVRKVEIE</sequence>
<reference evidence="4" key="1">
    <citation type="journal article" date="2020" name="mSystems">
        <title>Genome- and Community-Level Interaction Insights into Carbon Utilization and Element Cycling Functions of Hydrothermarchaeota in Hydrothermal Sediment.</title>
        <authorList>
            <person name="Zhou Z."/>
            <person name="Liu Y."/>
            <person name="Xu W."/>
            <person name="Pan J."/>
            <person name="Luo Z.H."/>
            <person name="Li M."/>
        </authorList>
    </citation>
    <scope>NUCLEOTIDE SEQUENCE [LARGE SCALE GENOMIC DNA]</scope>
    <source>
        <strain evidence="4">SpSt-1233</strain>
    </source>
</reference>
<evidence type="ECO:0000313" key="4">
    <source>
        <dbReference type="EMBL" id="HER44466.1"/>
    </source>
</evidence>
<evidence type="ECO:0000256" key="1">
    <source>
        <dbReference type="PROSITE-ProRule" id="PRU00285"/>
    </source>
</evidence>
<evidence type="ECO:0000259" key="3">
    <source>
        <dbReference type="PROSITE" id="PS01031"/>
    </source>
</evidence>
<dbReference type="Gene3D" id="2.60.40.790">
    <property type="match status" value="1"/>
</dbReference>
<dbReference type="InterPro" id="IPR002068">
    <property type="entry name" value="A-crystallin/Hsp20_dom"/>
</dbReference>
<proteinExistence type="inferred from homology"/>
<name>A0A7V2AWC3_UNCEI</name>
<dbReference type="Proteomes" id="UP000886069">
    <property type="component" value="Unassembled WGS sequence"/>
</dbReference>
<dbReference type="PANTHER" id="PTHR11527">
    <property type="entry name" value="HEAT-SHOCK PROTEIN 20 FAMILY MEMBER"/>
    <property type="match status" value="1"/>
</dbReference>
<comment type="caution">
    <text evidence="4">The sequence shown here is derived from an EMBL/GenBank/DDBJ whole genome shotgun (WGS) entry which is preliminary data.</text>
</comment>
<protein>
    <submittedName>
        <fullName evidence="4">Hsp20/alpha crystallin family protein</fullName>
    </submittedName>
</protein>
<dbReference type="Pfam" id="PF00011">
    <property type="entry name" value="HSP20"/>
    <property type="match status" value="1"/>
</dbReference>
<dbReference type="InterPro" id="IPR031107">
    <property type="entry name" value="Small_HSP"/>
</dbReference>
<evidence type="ECO:0000256" key="2">
    <source>
        <dbReference type="RuleBase" id="RU003616"/>
    </source>
</evidence>
<dbReference type="EMBL" id="DSEC01000603">
    <property type="protein sequence ID" value="HER44466.1"/>
    <property type="molecule type" value="Genomic_DNA"/>
</dbReference>
<dbReference type="SUPFAM" id="SSF49764">
    <property type="entry name" value="HSP20-like chaperones"/>
    <property type="match status" value="1"/>
</dbReference>
<dbReference type="PROSITE" id="PS01031">
    <property type="entry name" value="SHSP"/>
    <property type="match status" value="1"/>
</dbReference>
<dbReference type="InterPro" id="IPR008978">
    <property type="entry name" value="HSP20-like_chaperone"/>
</dbReference>
<dbReference type="AlphaFoldDB" id="A0A7V2AWC3"/>
<gene>
    <name evidence="4" type="ORF">ENO08_08410</name>
</gene>
<organism evidence="4">
    <name type="scientific">Eiseniibacteriota bacterium</name>
    <dbReference type="NCBI Taxonomy" id="2212470"/>
    <lineage>
        <taxon>Bacteria</taxon>
        <taxon>Candidatus Eiseniibacteriota</taxon>
    </lineage>
</organism>